<keyword evidence="8 13" id="KW-0406">Ion transport</keyword>
<evidence type="ECO:0000256" key="14">
    <source>
        <dbReference type="RuleBase" id="RU003848"/>
    </source>
</evidence>
<dbReference type="SUPFAM" id="SSF81573">
    <property type="entry name" value="F1F0 ATP synthase subunit B, membrane domain"/>
    <property type="match status" value="1"/>
</dbReference>
<keyword evidence="3 13" id="KW-1003">Cell membrane</keyword>
<accession>A0A0R1ZTJ0</accession>
<evidence type="ECO:0000256" key="6">
    <source>
        <dbReference type="ARBA" id="ARBA00022781"/>
    </source>
</evidence>
<dbReference type="OrthoDB" id="282095at2"/>
<feature type="transmembrane region" description="Helical" evidence="13">
    <location>
        <begin position="17"/>
        <end position="36"/>
    </location>
</feature>
<dbReference type="GO" id="GO:0046961">
    <property type="term" value="F:proton-transporting ATPase activity, rotational mechanism"/>
    <property type="evidence" value="ECO:0007669"/>
    <property type="project" value="TreeGrafter"/>
</dbReference>
<dbReference type="HAMAP" id="MF_01398">
    <property type="entry name" value="ATP_synth_b_bprime"/>
    <property type="match status" value="1"/>
</dbReference>
<dbReference type="AlphaFoldDB" id="A0A0R1ZTJ0"/>
<dbReference type="GO" id="GO:0012505">
    <property type="term" value="C:endomembrane system"/>
    <property type="evidence" value="ECO:0007669"/>
    <property type="project" value="UniProtKB-SubCell"/>
</dbReference>
<dbReference type="RefSeq" id="WP_054676539.1">
    <property type="nucleotide sequence ID" value="NZ_AYYO01000003.1"/>
</dbReference>
<dbReference type="CDD" id="cd06503">
    <property type="entry name" value="ATP-synt_Fo_b"/>
    <property type="match status" value="1"/>
</dbReference>
<comment type="subunit">
    <text evidence="13">F-type ATPases have 2 components, F(1) - the catalytic core - and F(0) - the membrane proton channel. F(1) has five subunits: alpha(3), beta(3), gamma(1), delta(1), epsilon(1). F(0) has three main subunits: a(1), b(2) and c(10-14). The alpha and beta chains form an alternating ring which encloses part of the gamma chain. F(1) is attached to F(0) by a central stalk formed by the gamma and epsilon chains, while a peripheral stalk is formed by the delta and b chains.</text>
</comment>
<dbReference type="EMBL" id="AYYO01000003">
    <property type="protein sequence ID" value="KRM56532.1"/>
    <property type="molecule type" value="Genomic_DNA"/>
</dbReference>
<evidence type="ECO:0000256" key="13">
    <source>
        <dbReference type="HAMAP-Rule" id="MF_01398"/>
    </source>
</evidence>
<protein>
    <recommendedName>
        <fullName evidence="13">ATP synthase subunit b</fullName>
    </recommendedName>
    <alternativeName>
        <fullName evidence="13">ATP synthase F(0) sector subunit b</fullName>
    </alternativeName>
    <alternativeName>
        <fullName evidence="13">ATPase subunit I</fullName>
    </alternativeName>
    <alternativeName>
        <fullName evidence="13">F-type ATPase subunit b</fullName>
        <shortName evidence="13">F-ATPase subunit b</shortName>
    </alternativeName>
</protein>
<dbReference type="InterPro" id="IPR028987">
    <property type="entry name" value="ATP_synth_B-like_membr_sf"/>
</dbReference>
<keyword evidence="7 13" id="KW-1133">Transmembrane helix</keyword>
<keyword evidence="5 13" id="KW-0812">Transmembrane</keyword>
<evidence type="ECO:0000313" key="15">
    <source>
        <dbReference type="EMBL" id="KRM56532.1"/>
    </source>
</evidence>
<dbReference type="Gene3D" id="6.10.250.1580">
    <property type="match status" value="1"/>
</dbReference>
<dbReference type="GO" id="GO:0046933">
    <property type="term" value="F:proton-transporting ATP synthase activity, rotational mechanism"/>
    <property type="evidence" value="ECO:0007669"/>
    <property type="project" value="UniProtKB-UniRule"/>
</dbReference>
<keyword evidence="10 13" id="KW-0066">ATP synthesis</keyword>
<proteinExistence type="inferred from homology"/>
<evidence type="ECO:0000256" key="9">
    <source>
        <dbReference type="ARBA" id="ARBA00023136"/>
    </source>
</evidence>
<evidence type="ECO:0000313" key="16">
    <source>
        <dbReference type="Proteomes" id="UP000051679"/>
    </source>
</evidence>
<comment type="function">
    <text evidence="11 13">F(1)F(0) ATP synthase produces ATP from ADP in the presence of a proton or sodium gradient. F-type ATPases consist of two structural domains, F(1) containing the extramembraneous catalytic core and F(0) containing the membrane proton channel, linked together by a central stalk and a peripheral stalk. During catalysis, ATP synthesis in the catalytic domain of F(1) is coupled via a rotary mechanism of the central stalk subunits to proton translocation.</text>
</comment>
<comment type="caution">
    <text evidence="15">The sequence shown here is derived from an EMBL/GenBank/DDBJ whole genome shotgun (WGS) entry which is preliminary data.</text>
</comment>
<sequence>MNYGMISAAGALELGDMLFGLITFIVLLLVVGKFAWKPVVAMMAARQDKITSDLDYADNSRDEAEKLLAQRKSELQSTQTDAVNIINTAKANGEAQSKKIVADAHAEATDLKSKAEADIAQAKQDALNGARDQVADLSVAIASKIIGKELSTSDQQALIDDYIKGLGD</sequence>
<keyword evidence="4 13" id="KW-0138">CF(0)</keyword>
<gene>
    <name evidence="13" type="primary">atpF</name>
    <name evidence="15" type="ORF">FC18_GL002010</name>
</gene>
<dbReference type="InterPro" id="IPR005864">
    <property type="entry name" value="ATP_synth_F0_bsu_bac"/>
</dbReference>
<evidence type="ECO:0000256" key="3">
    <source>
        <dbReference type="ARBA" id="ARBA00022475"/>
    </source>
</evidence>
<keyword evidence="9 13" id="KW-0472">Membrane</keyword>
<evidence type="ECO:0000256" key="8">
    <source>
        <dbReference type="ARBA" id="ARBA00023065"/>
    </source>
</evidence>
<organism evidence="15 16">
    <name type="scientific">Lacticaseibacillus sharpeae JCM 1186 = DSM 20505</name>
    <dbReference type="NCBI Taxonomy" id="1291052"/>
    <lineage>
        <taxon>Bacteria</taxon>
        <taxon>Bacillati</taxon>
        <taxon>Bacillota</taxon>
        <taxon>Bacilli</taxon>
        <taxon>Lactobacillales</taxon>
        <taxon>Lactobacillaceae</taxon>
        <taxon>Lacticaseibacillus</taxon>
    </lineage>
</organism>
<dbReference type="PATRIC" id="fig|1291052.5.peg.2071"/>
<evidence type="ECO:0000256" key="10">
    <source>
        <dbReference type="ARBA" id="ARBA00023310"/>
    </source>
</evidence>
<evidence type="ECO:0000256" key="2">
    <source>
        <dbReference type="ARBA" id="ARBA00022448"/>
    </source>
</evidence>
<dbReference type="GO" id="GO:0045259">
    <property type="term" value="C:proton-transporting ATP synthase complex"/>
    <property type="evidence" value="ECO:0007669"/>
    <property type="project" value="UniProtKB-KW"/>
</dbReference>
<dbReference type="PANTHER" id="PTHR33445:SF1">
    <property type="entry name" value="ATP SYNTHASE SUBUNIT B"/>
    <property type="match status" value="1"/>
</dbReference>
<name>A0A0R1ZTJ0_9LACO</name>
<evidence type="ECO:0000256" key="7">
    <source>
        <dbReference type="ARBA" id="ARBA00022989"/>
    </source>
</evidence>
<evidence type="ECO:0000256" key="4">
    <source>
        <dbReference type="ARBA" id="ARBA00022547"/>
    </source>
</evidence>
<evidence type="ECO:0000256" key="1">
    <source>
        <dbReference type="ARBA" id="ARBA00005513"/>
    </source>
</evidence>
<keyword evidence="6 13" id="KW-0375">Hydrogen ion transport</keyword>
<evidence type="ECO:0000256" key="12">
    <source>
        <dbReference type="ARBA" id="ARBA00037847"/>
    </source>
</evidence>
<dbReference type="STRING" id="1291052.FC18_GL002010"/>
<dbReference type="GO" id="GO:0005886">
    <property type="term" value="C:plasma membrane"/>
    <property type="evidence" value="ECO:0007669"/>
    <property type="project" value="UniProtKB-SubCell"/>
</dbReference>
<dbReference type="PANTHER" id="PTHR33445">
    <property type="entry name" value="ATP SYNTHASE SUBUNIT B', CHLOROPLASTIC"/>
    <property type="match status" value="1"/>
</dbReference>
<dbReference type="InterPro" id="IPR050059">
    <property type="entry name" value="ATP_synthase_B_chain"/>
</dbReference>
<keyword evidence="16" id="KW-1185">Reference proteome</keyword>
<comment type="subcellular location">
    <subcellularLocation>
        <location evidence="13">Cell membrane</location>
        <topology evidence="13">Single-pass membrane protein</topology>
    </subcellularLocation>
    <subcellularLocation>
        <location evidence="12">Endomembrane system</location>
        <topology evidence="12">Single-pass membrane protein</topology>
    </subcellularLocation>
</comment>
<comment type="function">
    <text evidence="13">Component of the F(0) channel, it forms part of the peripheral stalk, linking F(1) to F(0).</text>
</comment>
<keyword evidence="2 13" id="KW-0813">Transport</keyword>
<comment type="similarity">
    <text evidence="1 13 14">Belongs to the ATPase B chain family.</text>
</comment>
<dbReference type="Pfam" id="PF00430">
    <property type="entry name" value="ATP-synt_B"/>
    <property type="match status" value="1"/>
</dbReference>
<dbReference type="Proteomes" id="UP000051679">
    <property type="component" value="Unassembled WGS sequence"/>
</dbReference>
<dbReference type="NCBIfam" id="TIGR01144">
    <property type="entry name" value="ATP_synt_b"/>
    <property type="match status" value="1"/>
</dbReference>
<dbReference type="InterPro" id="IPR002146">
    <property type="entry name" value="ATP_synth_b/b'su_bac/chlpt"/>
</dbReference>
<reference evidence="15 16" key="1">
    <citation type="journal article" date="2015" name="Genome Announc.">
        <title>Expanding the biotechnology potential of lactobacilli through comparative genomics of 213 strains and associated genera.</title>
        <authorList>
            <person name="Sun Z."/>
            <person name="Harris H.M."/>
            <person name="McCann A."/>
            <person name="Guo C."/>
            <person name="Argimon S."/>
            <person name="Zhang W."/>
            <person name="Yang X."/>
            <person name="Jeffery I.B."/>
            <person name="Cooney J.C."/>
            <person name="Kagawa T.F."/>
            <person name="Liu W."/>
            <person name="Song Y."/>
            <person name="Salvetti E."/>
            <person name="Wrobel A."/>
            <person name="Rasinkangas P."/>
            <person name="Parkhill J."/>
            <person name="Rea M.C."/>
            <person name="O'Sullivan O."/>
            <person name="Ritari J."/>
            <person name="Douillard F.P."/>
            <person name="Paul Ross R."/>
            <person name="Yang R."/>
            <person name="Briner A.E."/>
            <person name="Felis G.E."/>
            <person name="de Vos W.M."/>
            <person name="Barrangou R."/>
            <person name="Klaenhammer T.R."/>
            <person name="Caufield P.W."/>
            <person name="Cui Y."/>
            <person name="Zhang H."/>
            <person name="O'Toole P.W."/>
        </authorList>
    </citation>
    <scope>NUCLEOTIDE SEQUENCE [LARGE SCALE GENOMIC DNA]</scope>
    <source>
        <strain evidence="15 16">DSM 20505</strain>
    </source>
</reference>
<evidence type="ECO:0000256" key="11">
    <source>
        <dbReference type="ARBA" id="ARBA00025198"/>
    </source>
</evidence>
<evidence type="ECO:0000256" key="5">
    <source>
        <dbReference type="ARBA" id="ARBA00022692"/>
    </source>
</evidence>